<sequence>MMADGYLVGDGSWDLRVYVTDLQVERTLRVKGDLHIGGVMLKLVEDLGNVCEKGPLVLARDECIIKRENNAITLYVALLEQSTDRLAERLSTSEGLCSKGLLTIRCLTFNLGIEPTTGRTSARLHGATTPEDVSESNRRSGVLSAALADFSQSGGLLLDKASPHRPHKVEEGHSLIWMREAVPAQVHILTEPFSAWGCLLLRTEFPSQFNESLQLHRNGGFGDVEWINLAEDSVLWWDVVNFRVPCKDFFHRLFFKITTFRRLVLSPSSDTGLESLCRKLPSLKVVDNLAQVGELVKQQRRGRFLATSERNTNKPIAVSYDGECIPKELSVVKCCSHVHKASIVLVRLDRPDSFAWGIHDGCHASRQVGVSPLDVT</sequence>
<dbReference type="PANTHER" id="PTHR16160:SF13">
    <property type="entry name" value="FERMITIN 2-RELATED"/>
    <property type="match status" value="1"/>
</dbReference>
<evidence type="ECO:0000259" key="1">
    <source>
        <dbReference type="Pfam" id="PF18124"/>
    </source>
</evidence>
<dbReference type="Gene3D" id="3.10.20.90">
    <property type="entry name" value="Phosphatidylinositol 3-kinase Catalytic Subunit, Chain A, domain 1"/>
    <property type="match status" value="1"/>
</dbReference>
<feature type="domain" description="Kindlin-2 N-terminal" evidence="1">
    <location>
        <begin position="8"/>
        <end position="47"/>
    </location>
</feature>
<accession>A0A067QK43</accession>
<dbReference type="PANTHER" id="PTHR16160">
    <property type="entry name" value="FERMITIN 2-RELATED"/>
    <property type="match status" value="1"/>
</dbReference>
<organism evidence="2 3">
    <name type="scientific">Zootermopsis nevadensis</name>
    <name type="common">Dampwood termite</name>
    <dbReference type="NCBI Taxonomy" id="136037"/>
    <lineage>
        <taxon>Eukaryota</taxon>
        <taxon>Metazoa</taxon>
        <taxon>Ecdysozoa</taxon>
        <taxon>Arthropoda</taxon>
        <taxon>Hexapoda</taxon>
        <taxon>Insecta</taxon>
        <taxon>Pterygota</taxon>
        <taxon>Neoptera</taxon>
        <taxon>Polyneoptera</taxon>
        <taxon>Dictyoptera</taxon>
        <taxon>Blattodea</taxon>
        <taxon>Blattoidea</taxon>
        <taxon>Termitoidae</taxon>
        <taxon>Termopsidae</taxon>
        <taxon>Zootermopsis</taxon>
    </lineage>
</organism>
<gene>
    <name evidence="2" type="ORF">L798_01896</name>
</gene>
<dbReference type="GO" id="GO:0030055">
    <property type="term" value="C:cell-substrate junction"/>
    <property type="evidence" value="ECO:0007669"/>
    <property type="project" value="TreeGrafter"/>
</dbReference>
<name>A0A067QK43_ZOONE</name>
<dbReference type="GO" id="GO:0007229">
    <property type="term" value="P:integrin-mediated signaling pathway"/>
    <property type="evidence" value="ECO:0007669"/>
    <property type="project" value="InterPro"/>
</dbReference>
<evidence type="ECO:0000313" key="3">
    <source>
        <dbReference type="Proteomes" id="UP000027135"/>
    </source>
</evidence>
<protein>
    <submittedName>
        <fullName evidence="2">Unc-112-related protein</fullName>
    </submittedName>
</protein>
<dbReference type="InParanoid" id="A0A067QK43"/>
<dbReference type="STRING" id="136037.A0A067QK43"/>
<dbReference type="GO" id="GO:0007160">
    <property type="term" value="P:cell-matrix adhesion"/>
    <property type="evidence" value="ECO:0007669"/>
    <property type="project" value="TreeGrafter"/>
</dbReference>
<dbReference type="Proteomes" id="UP000027135">
    <property type="component" value="Unassembled WGS sequence"/>
</dbReference>
<keyword evidence="3" id="KW-1185">Reference proteome</keyword>
<dbReference type="EMBL" id="KK853360">
    <property type="protein sequence ID" value="KDR08157.1"/>
    <property type="molecule type" value="Genomic_DNA"/>
</dbReference>
<evidence type="ECO:0000313" key="2">
    <source>
        <dbReference type="EMBL" id="KDR08157.1"/>
    </source>
</evidence>
<dbReference type="Pfam" id="PF18124">
    <property type="entry name" value="Kindlin_2_N"/>
    <property type="match status" value="1"/>
</dbReference>
<dbReference type="InterPro" id="IPR037843">
    <property type="entry name" value="Kindlin/fermitin"/>
</dbReference>
<dbReference type="AlphaFoldDB" id="A0A067QK43"/>
<dbReference type="eggNOG" id="KOG3727">
    <property type="taxonomic scope" value="Eukaryota"/>
</dbReference>
<reference evidence="2 3" key="1">
    <citation type="journal article" date="2014" name="Nat. Commun.">
        <title>Molecular traces of alternative social organization in a termite genome.</title>
        <authorList>
            <person name="Terrapon N."/>
            <person name="Li C."/>
            <person name="Robertson H.M."/>
            <person name="Ji L."/>
            <person name="Meng X."/>
            <person name="Booth W."/>
            <person name="Chen Z."/>
            <person name="Childers C.P."/>
            <person name="Glastad K.M."/>
            <person name="Gokhale K."/>
            <person name="Gowin J."/>
            <person name="Gronenberg W."/>
            <person name="Hermansen R.A."/>
            <person name="Hu H."/>
            <person name="Hunt B.G."/>
            <person name="Huylmans A.K."/>
            <person name="Khalil S.M."/>
            <person name="Mitchell R.D."/>
            <person name="Munoz-Torres M.C."/>
            <person name="Mustard J.A."/>
            <person name="Pan H."/>
            <person name="Reese J.T."/>
            <person name="Scharf M.E."/>
            <person name="Sun F."/>
            <person name="Vogel H."/>
            <person name="Xiao J."/>
            <person name="Yang W."/>
            <person name="Yang Z."/>
            <person name="Yang Z."/>
            <person name="Zhou J."/>
            <person name="Zhu J."/>
            <person name="Brent C.S."/>
            <person name="Elsik C.G."/>
            <person name="Goodisman M.A."/>
            <person name="Liberles D.A."/>
            <person name="Roe R.M."/>
            <person name="Vargo E.L."/>
            <person name="Vilcinskas A."/>
            <person name="Wang J."/>
            <person name="Bornberg-Bauer E."/>
            <person name="Korb J."/>
            <person name="Zhang G."/>
            <person name="Liebig J."/>
        </authorList>
    </citation>
    <scope>NUCLEOTIDE SEQUENCE [LARGE SCALE GENOMIC DNA]</scope>
    <source>
        <tissue evidence="2">Whole organism</tissue>
    </source>
</reference>
<dbReference type="InterPro" id="IPR040790">
    <property type="entry name" value="Kindlin_2_N"/>
</dbReference>
<proteinExistence type="predicted"/>
<dbReference type="GO" id="GO:0005178">
    <property type="term" value="F:integrin binding"/>
    <property type="evidence" value="ECO:0007669"/>
    <property type="project" value="TreeGrafter"/>
</dbReference>